<organism evidence="5 6">
    <name type="scientific">Brassica napus</name>
    <name type="common">Rape</name>
    <dbReference type="NCBI Taxonomy" id="3708"/>
    <lineage>
        <taxon>Eukaryota</taxon>
        <taxon>Viridiplantae</taxon>
        <taxon>Streptophyta</taxon>
        <taxon>Embryophyta</taxon>
        <taxon>Tracheophyta</taxon>
        <taxon>Spermatophyta</taxon>
        <taxon>Magnoliopsida</taxon>
        <taxon>eudicotyledons</taxon>
        <taxon>Gunneridae</taxon>
        <taxon>Pentapetalae</taxon>
        <taxon>rosids</taxon>
        <taxon>malvids</taxon>
        <taxon>Brassicales</taxon>
        <taxon>Brassicaceae</taxon>
        <taxon>Brassiceae</taxon>
        <taxon>Brassica</taxon>
    </lineage>
</organism>
<dbReference type="InterPro" id="IPR002213">
    <property type="entry name" value="UDP_glucos_trans"/>
</dbReference>
<reference evidence="5 6" key="1">
    <citation type="submission" date="2021-05" db="EMBL/GenBank/DDBJ databases">
        <title>Genome Assembly of Synthetic Allotetraploid Brassica napus Reveals Homoeologous Exchanges between Subgenomes.</title>
        <authorList>
            <person name="Davis J.T."/>
        </authorList>
    </citation>
    <scope>NUCLEOTIDE SEQUENCE [LARGE SCALE GENOMIC DNA]</scope>
    <source>
        <strain evidence="6">cv. Da-Ae</strain>
        <tissue evidence="5">Seedling</tissue>
    </source>
</reference>
<keyword evidence="6" id="KW-1185">Reference proteome</keyword>
<dbReference type="Gene3D" id="3.40.50.2000">
    <property type="entry name" value="Glycogen Phosphorylase B"/>
    <property type="match status" value="4"/>
</dbReference>
<dbReference type="SMART" id="SM00233">
    <property type="entry name" value="PH"/>
    <property type="match status" value="1"/>
</dbReference>
<dbReference type="PROSITE" id="PS50003">
    <property type="entry name" value="PH_DOMAIN"/>
    <property type="match status" value="1"/>
</dbReference>
<keyword evidence="3" id="KW-0808">Transferase</keyword>
<evidence type="ECO:0000256" key="2">
    <source>
        <dbReference type="ARBA" id="ARBA00022676"/>
    </source>
</evidence>
<dbReference type="InterPro" id="IPR050481">
    <property type="entry name" value="UDP-glycosyltransf_plant"/>
</dbReference>
<evidence type="ECO:0000313" key="5">
    <source>
        <dbReference type="EMBL" id="KAH0925812.1"/>
    </source>
</evidence>
<dbReference type="EMBL" id="JAGKQM010000005">
    <property type="protein sequence ID" value="KAH0925812.1"/>
    <property type="molecule type" value="Genomic_DNA"/>
</dbReference>
<evidence type="ECO:0000313" key="6">
    <source>
        <dbReference type="Proteomes" id="UP000824890"/>
    </source>
</evidence>
<dbReference type="Gene3D" id="2.30.29.30">
    <property type="entry name" value="Pleckstrin-homology domain (PH domain)/Phosphotyrosine-binding domain (PTB)"/>
    <property type="match status" value="1"/>
</dbReference>
<accession>A0ABQ8D8W0</accession>
<feature type="non-terminal residue" evidence="5">
    <location>
        <position position="1"/>
    </location>
</feature>
<dbReference type="Pfam" id="PF00201">
    <property type="entry name" value="UDPGT"/>
    <property type="match status" value="2"/>
</dbReference>
<dbReference type="PANTHER" id="PTHR48048">
    <property type="entry name" value="GLYCOSYLTRANSFERASE"/>
    <property type="match status" value="1"/>
</dbReference>
<keyword evidence="2" id="KW-0328">Glycosyltransferase</keyword>
<dbReference type="InterPro" id="IPR001849">
    <property type="entry name" value="PH_domain"/>
</dbReference>
<dbReference type="CDD" id="cd03784">
    <property type="entry name" value="GT1_Gtf-like"/>
    <property type="match status" value="2"/>
</dbReference>
<dbReference type="InterPro" id="IPR011993">
    <property type="entry name" value="PH-like_dom_sf"/>
</dbReference>
<dbReference type="CDD" id="cd13276">
    <property type="entry name" value="PH_AtPH1"/>
    <property type="match status" value="1"/>
</dbReference>
<evidence type="ECO:0000256" key="3">
    <source>
        <dbReference type="ARBA" id="ARBA00022679"/>
    </source>
</evidence>
<comment type="caution">
    <text evidence="5">The sequence shown here is derived from an EMBL/GenBank/DDBJ whole genome shotgun (WGS) entry which is preliminary data.</text>
</comment>
<dbReference type="Pfam" id="PF00169">
    <property type="entry name" value="PH"/>
    <property type="match status" value="1"/>
</dbReference>
<gene>
    <name evidence="5" type="ORF">HID58_018068</name>
</gene>
<dbReference type="Proteomes" id="UP000824890">
    <property type="component" value="Unassembled WGS sequence"/>
</dbReference>
<name>A0ABQ8D8W0_BRANA</name>
<dbReference type="PROSITE" id="PS00375">
    <property type="entry name" value="UDPGT"/>
    <property type="match status" value="1"/>
</dbReference>
<evidence type="ECO:0000259" key="4">
    <source>
        <dbReference type="PROSITE" id="PS50003"/>
    </source>
</evidence>
<feature type="domain" description="PH" evidence="4">
    <location>
        <begin position="76"/>
        <end position="177"/>
    </location>
</feature>
<evidence type="ECO:0000256" key="1">
    <source>
        <dbReference type="ARBA" id="ARBA00009995"/>
    </source>
</evidence>
<protein>
    <recommendedName>
        <fullName evidence="4">PH domain-containing protein</fullName>
    </recommendedName>
</protein>
<dbReference type="InterPro" id="IPR035595">
    <property type="entry name" value="UDP_glycos_trans_CS"/>
</dbReference>
<proteinExistence type="inferred from homology"/>
<dbReference type="PANTHER" id="PTHR48048:SF45">
    <property type="entry name" value="GLYCOSYLTRANSFERASE"/>
    <property type="match status" value="1"/>
</dbReference>
<dbReference type="SUPFAM" id="SSF53756">
    <property type="entry name" value="UDP-Glycosyltransferase/glycogen phosphorylase"/>
    <property type="match status" value="2"/>
</dbReference>
<dbReference type="SUPFAM" id="SSF50729">
    <property type="entry name" value="PH domain-like"/>
    <property type="match status" value="1"/>
</dbReference>
<sequence length="1160" mass="130903">LLRVPIIRSVNTYTTDFIERVTNTLRFKGNQLLKRKRSRQLRLERRAGERMENLWRIATGQDPNREDYEGIEFWSNPERSGWLTKQGDYIKTWRRRWFVLKRGKLLWFKDQAAAETRGSTPRGVISVGDCLTVKGAEDVVNKPFAFEISSGSYTLFFVADNDKEKEEWINSIGRSIVQHSRSVTDSEVLDYDHRPLLFLSLQEKSPRRGKNKSYLLLEMRNTELIFIPTPTVGHLVPFLELARRLIDQDDRIRITVLVMKLQGQSHLDAYVNSIASSLPYVRFIDVPELEDKPTLGSTQSAEAFVYDFTERNIPLVRNIVLSILSSPALDGVKVKGIVADFFCLPMVEVARDVTLPFYVFLTTSSGFLAMLQYLADRHSNDTSVFVRDSGEMLSIPGFVNPVPVNVLPTALFMEDGYDAYLKLAMLFNKTNGILVNSSIDIEPCSVNHFSSEKSYPPVYAVGPMFNPKAQPHPDQDLGVRDELMKWVDDQPEASVVFLCFGSMGRLKGSLVKEIAHGLELCHYRFIWSLRTEEDDDSLPEGFLDRVKGRGMVCRWSPQVEILNHEAVGGFVSHCGWNSIVESLWFGVPTVTWPMYAEQQLNAFLMVKELNLAVELKLDYRARRDELVSASEIETAIRCVMSKDDGLVRKRVMDISQMVRRATLNGGCSTIEAIAMEKQEAELIFIPFPITGHLLATIELVKIILSHDPRRIHTITILNWGLPFLPQSNNYASLQSLAKSEPRVRIVTLPELANPPPMEFFVRAPEAYLLEFVQRMVPLVRDAVSTLLSSSRDGSDSVRVVGIVLDMFCVPLMDVGNELCLPSYIFLTCSAGFLSLAKHIPERHLLVKSGFDRSSGEEENTVPGYVASVPTKVLPLVGPILCFNDRPILNPSERDRVMTWLDEQPESSVVFLCFGSLKNLDAAQIQEIARALEIVGCRFLWSIRTDPKEYPNPIEILPDGFMNRVSNLGFVCGWAPQVEILAHKAIGGFLSHCGWNSILESLRFGHRTTLPFPKPLHCCAFPAKSLHTKSSSPYTHHVQGHTYPKTPPTYHHLQPDKHCYSGEYQTLLRTLYDPLALQPQATYETTPPLHHCSGTGFQVCVFTSNTCTKLRESGLSEPPGVSKPQARSFNPRVCSTVEKEDVRRAGAISDCVELMTNSYEI</sequence>
<comment type="similarity">
    <text evidence="1">Belongs to the UDP-glycosyltransferase family.</text>
</comment>